<proteinExistence type="predicted"/>
<evidence type="ECO:0000256" key="1">
    <source>
        <dbReference type="SAM" id="Phobius"/>
    </source>
</evidence>
<feature type="transmembrane region" description="Helical" evidence="1">
    <location>
        <begin position="34"/>
        <end position="58"/>
    </location>
</feature>
<gene>
    <name evidence="3" type="ORF">ADIS_4030</name>
</gene>
<feature type="domain" description="Right handed beta helix" evidence="2">
    <location>
        <begin position="404"/>
        <end position="570"/>
    </location>
</feature>
<name>R7ZNH9_9BACT</name>
<comment type="caution">
    <text evidence="3">The sequence shown here is derived from an EMBL/GenBank/DDBJ whole genome shotgun (WGS) entry which is preliminary data.</text>
</comment>
<dbReference type="EMBL" id="AQHR01000104">
    <property type="protein sequence ID" value="EON75627.1"/>
    <property type="molecule type" value="Genomic_DNA"/>
</dbReference>
<evidence type="ECO:0000313" key="3">
    <source>
        <dbReference type="EMBL" id="EON75627.1"/>
    </source>
</evidence>
<dbReference type="InterPro" id="IPR012334">
    <property type="entry name" value="Pectin_lyas_fold"/>
</dbReference>
<dbReference type="InterPro" id="IPR011050">
    <property type="entry name" value="Pectin_lyase_fold/virulence"/>
</dbReference>
<feature type="domain" description="Right handed beta helix" evidence="2">
    <location>
        <begin position="250"/>
        <end position="385"/>
    </location>
</feature>
<evidence type="ECO:0000313" key="4">
    <source>
        <dbReference type="Proteomes" id="UP000013909"/>
    </source>
</evidence>
<keyword evidence="1" id="KW-1133">Transmembrane helix</keyword>
<dbReference type="Gene3D" id="2.160.20.10">
    <property type="entry name" value="Single-stranded right-handed beta-helix, Pectin lyase-like"/>
    <property type="match status" value="2"/>
</dbReference>
<accession>R7ZNH9</accession>
<keyword evidence="1" id="KW-0472">Membrane</keyword>
<dbReference type="SUPFAM" id="SSF51126">
    <property type="entry name" value="Pectin lyase-like"/>
    <property type="match status" value="1"/>
</dbReference>
<sequence>MLVNTGFFIFWYINAILLRKKDQQNRIGVYSLRFFIKIGLFFSLFAASVRGMAANYYFSSSIGDDSRTAKDAANPVTPWASIEKFNSISASLQAGDSVFFRCNDVFFGEIQLMSSGTLRSPIVLTNYGQGDLPIITGWVEVEGLDRLSEGVVRYDLSSLFQADPKKIHMVSVGGEVRQMGRYPNLEYMVYSTSPKETYIFHEEGSELLGFNGAEIVLRLNEWIIDRGKILSVDAKGVSFEKNTSYQPTEGYGFFIQNHINTLDQYGEWFHDAEENILYVYMGKASTPSEVKVSLLNHLLVNSGRISNVVVQGIHFSGSAKSSVFLDGGSNITISDCTISGSGEDGITIMNFLRVNITGNLIKDSFNNGIFLRYGTPSSTIANNTVLNTNLFPGMGAGGDQSGIGIYLRSDNGKVSGNTLRNIGYTGIYFGGNQTVVEGNWIDEFCLTKNDGGGIYTYEGKRNQSFRNRVVRDNTVLNGKGNRLGTRYQKSGGSPQVEGIYIDDNASGVEVSSNRIGFMSRNGINVHNGRTIAIHDNIVFDCLNLLSFSDDHLGDAIEGVIVRGNLLISSKESQKLVKVAVGRGDFSGSIVFKENKYFHVDSNEFPFQVGDRHLVQADWKEVENAPQIERLRSSPKLNHPAPAKSIDLLSLSMSKVNPINNSANIRKDGQTLLLQSDTSDTGVRLESGQLCIGYYYKLEIEVDVSSQVILQAYLRNVGSPWATLSETKHHLLEPGLNKKTWSFTNVVPADNSVLMLRFLSEVPTVKVTRLHWEQLPNPFPHESIDLIFDANHSLRKISIGENQFLFD</sequence>
<dbReference type="STRING" id="1232681.ADIS_4030"/>
<keyword evidence="4" id="KW-1185">Reference proteome</keyword>
<evidence type="ECO:0000259" key="2">
    <source>
        <dbReference type="Pfam" id="PF13229"/>
    </source>
</evidence>
<dbReference type="SMART" id="SM00710">
    <property type="entry name" value="PbH1"/>
    <property type="match status" value="9"/>
</dbReference>
<dbReference type="InterPro" id="IPR006626">
    <property type="entry name" value="PbH1"/>
</dbReference>
<dbReference type="Pfam" id="PF13229">
    <property type="entry name" value="Beta_helix"/>
    <property type="match status" value="2"/>
</dbReference>
<dbReference type="AlphaFoldDB" id="R7ZNH9"/>
<dbReference type="PANTHER" id="PTHR36453:SF1">
    <property type="entry name" value="RIGHT HANDED BETA HELIX DOMAIN-CONTAINING PROTEIN"/>
    <property type="match status" value="1"/>
</dbReference>
<protein>
    <recommendedName>
        <fullName evidence="2">Right handed beta helix domain-containing protein</fullName>
    </recommendedName>
</protein>
<dbReference type="Proteomes" id="UP000013909">
    <property type="component" value="Unassembled WGS sequence"/>
</dbReference>
<dbReference type="PANTHER" id="PTHR36453">
    <property type="entry name" value="SECRETED PROTEIN-RELATED"/>
    <property type="match status" value="1"/>
</dbReference>
<reference evidence="3 4" key="1">
    <citation type="submission" date="2013-02" db="EMBL/GenBank/DDBJ databases">
        <title>A novel strain isolated from Lonar lake, Maharashtra, India.</title>
        <authorList>
            <person name="Singh A."/>
        </authorList>
    </citation>
    <scope>NUCLEOTIDE SEQUENCE [LARGE SCALE GENOMIC DNA]</scope>
    <source>
        <strain evidence="3 4">AK24</strain>
    </source>
</reference>
<keyword evidence="1" id="KW-0812">Transmembrane</keyword>
<dbReference type="InterPro" id="IPR039448">
    <property type="entry name" value="Beta_helix"/>
</dbReference>
<organism evidence="3 4">
    <name type="scientific">Lunatimonas lonarensis</name>
    <dbReference type="NCBI Taxonomy" id="1232681"/>
    <lineage>
        <taxon>Bacteria</taxon>
        <taxon>Pseudomonadati</taxon>
        <taxon>Bacteroidota</taxon>
        <taxon>Cytophagia</taxon>
        <taxon>Cytophagales</taxon>
        <taxon>Cyclobacteriaceae</taxon>
    </lineage>
</organism>